<dbReference type="Pfam" id="PF00450">
    <property type="entry name" value="Peptidase_S10"/>
    <property type="match status" value="1"/>
</dbReference>
<comment type="similarity">
    <text evidence="2 10">Belongs to the peptidase S10 family.</text>
</comment>
<keyword evidence="7 10" id="KW-0378">Hydrolase</keyword>
<dbReference type="PANTHER" id="PTHR11802:SF306">
    <property type="entry name" value="SERINE CARBOXYPEPTIDASE-LIKE 28"/>
    <property type="match status" value="1"/>
</dbReference>
<dbReference type="GO" id="GO:0004185">
    <property type="term" value="F:serine-type carboxypeptidase activity"/>
    <property type="evidence" value="ECO:0007669"/>
    <property type="project" value="UniProtKB-UniRule"/>
</dbReference>
<evidence type="ECO:0000256" key="8">
    <source>
        <dbReference type="ARBA" id="ARBA00023157"/>
    </source>
</evidence>
<dbReference type="GO" id="GO:0005773">
    <property type="term" value="C:vacuole"/>
    <property type="evidence" value="ECO:0007669"/>
    <property type="project" value="TreeGrafter"/>
</dbReference>
<evidence type="ECO:0000256" key="3">
    <source>
        <dbReference type="ARBA" id="ARBA00022525"/>
    </source>
</evidence>
<dbReference type="PANTHER" id="PTHR11802">
    <property type="entry name" value="SERINE PROTEASE FAMILY S10 SERINE CARBOXYPEPTIDASE"/>
    <property type="match status" value="1"/>
</dbReference>
<evidence type="ECO:0000256" key="1">
    <source>
        <dbReference type="ARBA" id="ARBA00004613"/>
    </source>
</evidence>
<dbReference type="InterPro" id="IPR001563">
    <property type="entry name" value="Peptidase_S10"/>
</dbReference>
<keyword evidence="4 10" id="KW-0121">Carboxypeptidase</keyword>
<dbReference type="Gene3D" id="3.40.50.11320">
    <property type="match status" value="1"/>
</dbReference>
<name>A0A328E3G1_9ASTE</name>
<keyword evidence="8" id="KW-1015">Disulfide bond</keyword>
<comment type="caution">
    <text evidence="11">The sequence shown here is derived from an EMBL/GenBank/DDBJ whole genome shotgun (WGS) entry which is preliminary data.</text>
</comment>
<dbReference type="Gene3D" id="6.10.250.940">
    <property type="match status" value="1"/>
</dbReference>
<organism evidence="11 12">
    <name type="scientific">Cuscuta australis</name>
    <dbReference type="NCBI Taxonomy" id="267555"/>
    <lineage>
        <taxon>Eukaryota</taxon>
        <taxon>Viridiplantae</taxon>
        <taxon>Streptophyta</taxon>
        <taxon>Embryophyta</taxon>
        <taxon>Tracheophyta</taxon>
        <taxon>Spermatophyta</taxon>
        <taxon>Magnoliopsida</taxon>
        <taxon>eudicotyledons</taxon>
        <taxon>Gunneridae</taxon>
        <taxon>Pentapetalae</taxon>
        <taxon>asterids</taxon>
        <taxon>lamiids</taxon>
        <taxon>Solanales</taxon>
        <taxon>Convolvulaceae</taxon>
        <taxon>Cuscuteae</taxon>
        <taxon>Cuscuta</taxon>
        <taxon>Cuscuta subgen. Grammica</taxon>
        <taxon>Cuscuta sect. Cleistogrammica</taxon>
    </lineage>
</organism>
<keyword evidence="9" id="KW-0325">Glycoprotein</keyword>
<dbReference type="AlphaFoldDB" id="A0A328E3G1"/>
<dbReference type="GO" id="GO:0005576">
    <property type="term" value="C:extracellular region"/>
    <property type="evidence" value="ECO:0007669"/>
    <property type="project" value="UniProtKB-SubCell"/>
</dbReference>
<dbReference type="Proteomes" id="UP000249390">
    <property type="component" value="Unassembled WGS sequence"/>
</dbReference>
<evidence type="ECO:0000256" key="4">
    <source>
        <dbReference type="ARBA" id="ARBA00022645"/>
    </source>
</evidence>
<feature type="signal peptide" evidence="10">
    <location>
        <begin position="1"/>
        <end position="23"/>
    </location>
</feature>
<keyword evidence="12" id="KW-1185">Reference proteome</keyword>
<sequence length="467" mass="51991">MGHKIVVSLLLFVAIICVYHCSADGSQEDDRIIELPGQPRGVDFAQYSGYVTVSQEAGRALFYWLTETPAELDPRSKPLLLWLTGGPGCSSVAFGAAALLGPFKIKPDGKTLYLNPYAWNKLANLLILESPAGVGYSYSNTTSDLYTGGDQKTAEDSYQFLVSWLEKFPQYKHRDFYIVGESYAGHYVPQLSQIIYQKNKGVENPVINFKGFMVGNPVTDDYYDLIGTFDSWWTHGLVSDSTYQTLQVACRNVSILRLPPDCNNAINLANEEQGNIDIHSIFTPVCNATVTTPTTSKGYFNAWRSRSYDPCTWIYSTKYFNTPQVQKALHANVTGIPYTWETCSATVANNWSDAPISMLPIYKELIAAGFRIWLFSGDTDAEIPVAATRKSINAMNLTTLANWYAWYDDLGEVGGWSQVYKGLTFVTVRGAGHEAAVLRPRQVLTLLRSFLENKPMPRRGGQSPATR</sequence>
<dbReference type="FunFam" id="3.40.50.11320:FF:000002">
    <property type="entry name" value="Carboxypeptidase"/>
    <property type="match status" value="1"/>
</dbReference>
<protein>
    <recommendedName>
        <fullName evidence="10">Carboxypeptidase</fullName>
        <ecNumber evidence="10">3.4.16.-</ecNumber>
    </recommendedName>
</protein>
<proteinExistence type="inferred from homology"/>
<accession>A0A328E3G1</accession>
<evidence type="ECO:0000313" key="11">
    <source>
        <dbReference type="EMBL" id="RAL52080.1"/>
    </source>
</evidence>
<evidence type="ECO:0000256" key="5">
    <source>
        <dbReference type="ARBA" id="ARBA00022670"/>
    </source>
</evidence>
<keyword evidence="5 10" id="KW-0645">Protease</keyword>
<evidence type="ECO:0000256" key="6">
    <source>
        <dbReference type="ARBA" id="ARBA00022729"/>
    </source>
</evidence>
<reference evidence="11 12" key="1">
    <citation type="submission" date="2018-06" db="EMBL/GenBank/DDBJ databases">
        <title>The Genome of Cuscuta australis (Dodder) Provides Insight into the Evolution of Plant Parasitism.</title>
        <authorList>
            <person name="Liu H."/>
        </authorList>
    </citation>
    <scope>NUCLEOTIDE SEQUENCE [LARGE SCALE GENOMIC DNA]</scope>
    <source>
        <strain evidence="12">cv. Yunnan</strain>
        <tissue evidence="11">Vines</tissue>
    </source>
</reference>
<dbReference type="InterPro" id="IPR029058">
    <property type="entry name" value="AB_hydrolase_fold"/>
</dbReference>
<feature type="chain" id="PRO_5016191434" description="Carboxypeptidase" evidence="10">
    <location>
        <begin position="24"/>
        <end position="467"/>
    </location>
</feature>
<keyword evidence="6 10" id="KW-0732">Signal</keyword>
<dbReference type="InterPro" id="IPR018202">
    <property type="entry name" value="Ser_caboxypep_ser_AS"/>
</dbReference>
<dbReference type="FunFam" id="3.40.50.1820:FF:000013">
    <property type="entry name" value="Carboxypeptidase"/>
    <property type="match status" value="1"/>
</dbReference>
<dbReference type="GO" id="GO:0006508">
    <property type="term" value="P:proteolysis"/>
    <property type="evidence" value="ECO:0007669"/>
    <property type="project" value="UniProtKB-KW"/>
</dbReference>
<gene>
    <name evidence="11" type="ORF">DM860_014907</name>
</gene>
<dbReference type="PRINTS" id="PR00724">
    <property type="entry name" value="CRBOXYPTASEC"/>
</dbReference>
<dbReference type="Gene3D" id="3.40.50.1820">
    <property type="entry name" value="alpha/beta hydrolase"/>
    <property type="match status" value="1"/>
</dbReference>
<evidence type="ECO:0000313" key="12">
    <source>
        <dbReference type="Proteomes" id="UP000249390"/>
    </source>
</evidence>
<comment type="subcellular location">
    <subcellularLocation>
        <location evidence="1">Secreted</location>
    </subcellularLocation>
</comment>
<keyword evidence="3" id="KW-0964">Secreted</keyword>
<dbReference type="EMBL" id="NQVE01000040">
    <property type="protein sequence ID" value="RAL52080.1"/>
    <property type="molecule type" value="Genomic_DNA"/>
</dbReference>
<dbReference type="EC" id="3.4.16.-" evidence="10"/>
<dbReference type="PROSITE" id="PS00131">
    <property type="entry name" value="CARBOXYPEPT_SER_SER"/>
    <property type="match status" value="1"/>
</dbReference>
<evidence type="ECO:0000256" key="2">
    <source>
        <dbReference type="ARBA" id="ARBA00009431"/>
    </source>
</evidence>
<evidence type="ECO:0000256" key="10">
    <source>
        <dbReference type="RuleBase" id="RU361156"/>
    </source>
</evidence>
<evidence type="ECO:0000256" key="9">
    <source>
        <dbReference type="ARBA" id="ARBA00023180"/>
    </source>
</evidence>
<evidence type="ECO:0000256" key="7">
    <source>
        <dbReference type="ARBA" id="ARBA00022801"/>
    </source>
</evidence>
<dbReference type="SUPFAM" id="SSF53474">
    <property type="entry name" value="alpha/beta-Hydrolases"/>
    <property type="match status" value="1"/>
</dbReference>